<sequence length="101" mass="10703">MVGTLSPLEKKGATCFLSLEIVGVDDKSENAKQPSGSNVISSDVDYRAGSSFELSPSDSSDGTYMWDEEGLEPIGSVHPCGSYDSSEMNSIVSTSFIVHGF</sequence>
<keyword evidence="2" id="KW-1185">Reference proteome</keyword>
<protein>
    <submittedName>
        <fullName evidence="1">Serine-rich coiled-coil domain-containing protein 2</fullName>
    </submittedName>
</protein>
<dbReference type="Proteomes" id="UP000827872">
    <property type="component" value="Linkage Group LG08"/>
</dbReference>
<proteinExistence type="predicted"/>
<name>A0ACB8F8D7_9SAUR</name>
<comment type="caution">
    <text evidence="1">The sequence shown here is derived from an EMBL/GenBank/DDBJ whole genome shotgun (WGS) entry which is preliminary data.</text>
</comment>
<evidence type="ECO:0000313" key="2">
    <source>
        <dbReference type="Proteomes" id="UP000827872"/>
    </source>
</evidence>
<reference evidence="1" key="1">
    <citation type="submission" date="2021-08" db="EMBL/GenBank/DDBJ databases">
        <title>The first chromosome-level gecko genome reveals the dynamic sex chromosomes of Neotropical dwarf geckos (Sphaerodactylidae: Sphaerodactylus).</title>
        <authorList>
            <person name="Pinto B.J."/>
            <person name="Keating S.E."/>
            <person name="Gamble T."/>
        </authorList>
    </citation>
    <scope>NUCLEOTIDE SEQUENCE</scope>
    <source>
        <strain evidence="1">TG3544</strain>
    </source>
</reference>
<evidence type="ECO:0000313" key="1">
    <source>
        <dbReference type="EMBL" id="KAH8001451.1"/>
    </source>
</evidence>
<organism evidence="1 2">
    <name type="scientific">Sphaerodactylus townsendi</name>
    <dbReference type="NCBI Taxonomy" id="933632"/>
    <lineage>
        <taxon>Eukaryota</taxon>
        <taxon>Metazoa</taxon>
        <taxon>Chordata</taxon>
        <taxon>Craniata</taxon>
        <taxon>Vertebrata</taxon>
        <taxon>Euteleostomi</taxon>
        <taxon>Lepidosauria</taxon>
        <taxon>Squamata</taxon>
        <taxon>Bifurcata</taxon>
        <taxon>Gekkota</taxon>
        <taxon>Sphaerodactylidae</taxon>
        <taxon>Sphaerodactylus</taxon>
    </lineage>
</organism>
<gene>
    <name evidence="1" type="primary">CCSER2_2</name>
    <name evidence="1" type="ORF">K3G42_007897</name>
</gene>
<dbReference type="EMBL" id="CM037621">
    <property type="protein sequence ID" value="KAH8001451.1"/>
    <property type="molecule type" value="Genomic_DNA"/>
</dbReference>
<accession>A0ACB8F8D7</accession>